<dbReference type="AlphaFoldDB" id="A0A8T1EUC2"/>
<dbReference type="EMBL" id="RCMK01002137">
    <property type="protein sequence ID" value="KAG2884376.1"/>
    <property type="molecule type" value="Genomic_DNA"/>
</dbReference>
<organism evidence="2 3">
    <name type="scientific">Phytophthora cactorum</name>
    <dbReference type="NCBI Taxonomy" id="29920"/>
    <lineage>
        <taxon>Eukaryota</taxon>
        <taxon>Sar</taxon>
        <taxon>Stramenopiles</taxon>
        <taxon>Oomycota</taxon>
        <taxon>Peronosporomycetes</taxon>
        <taxon>Peronosporales</taxon>
        <taxon>Peronosporaceae</taxon>
        <taxon>Phytophthora</taxon>
    </lineage>
</organism>
<dbReference type="EMBL" id="RCML01002107">
    <property type="protein sequence ID" value="KAG2958983.1"/>
    <property type="molecule type" value="Genomic_DNA"/>
</dbReference>
<proteinExistence type="predicted"/>
<sequence>MESDTAIDAEMVYQHAMRGRYLQRNYNHALYLSIAMNVVDVLAHQIYDDNSRIGAEVVLPSRTLNNVDVAATCPPSGHPFTETGQRIAFPSFEITHAKIFAHQVFPVCLRFECSANPDPAVHNSDFLLADYVEDTCDWLIEVSIWITVPTFLGANLSPMSSLREFCP</sequence>
<reference evidence="2" key="1">
    <citation type="submission" date="2018-10" db="EMBL/GenBank/DDBJ databases">
        <title>Effector identification in a new, highly contiguous assembly of the strawberry crown rot pathogen Phytophthora cactorum.</title>
        <authorList>
            <person name="Armitage A.D."/>
            <person name="Nellist C.F."/>
            <person name="Bates H."/>
            <person name="Vickerstaff R.J."/>
            <person name="Harrison R.J."/>
        </authorList>
    </citation>
    <scope>NUCLEOTIDE SEQUENCE</scope>
    <source>
        <strain evidence="1">4040</strain>
        <strain evidence="2">P415</strain>
    </source>
</reference>
<evidence type="ECO:0000313" key="1">
    <source>
        <dbReference type="EMBL" id="KAG2884376.1"/>
    </source>
</evidence>
<evidence type="ECO:0000313" key="2">
    <source>
        <dbReference type="EMBL" id="KAG2958983.1"/>
    </source>
</evidence>
<accession>A0A8T1EUC2</accession>
<name>A0A8T1EUC2_9STRA</name>
<protein>
    <submittedName>
        <fullName evidence="2">Uncharacterized protein</fullName>
    </submittedName>
</protein>
<dbReference type="Proteomes" id="UP000697107">
    <property type="component" value="Unassembled WGS sequence"/>
</dbReference>
<dbReference type="Proteomes" id="UP000736787">
    <property type="component" value="Unassembled WGS sequence"/>
</dbReference>
<gene>
    <name evidence="1" type="ORF">PC117_g25830</name>
    <name evidence="2" type="ORF">PC118_g23249</name>
</gene>
<comment type="caution">
    <text evidence="2">The sequence shown here is derived from an EMBL/GenBank/DDBJ whole genome shotgun (WGS) entry which is preliminary data.</text>
</comment>
<evidence type="ECO:0000313" key="3">
    <source>
        <dbReference type="Proteomes" id="UP000697107"/>
    </source>
</evidence>